<dbReference type="InterPro" id="IPR011856">
    <property type="entry name" value="tRNA_endonuc-like_dom_sf"/>
</dbReference>
<dbReference type="AlphaFoldDB" id="A0A372IJG7"/>
<accession>A0A372IJG7</accession>
<dbReference type="RefSeq" id="WP_117303614.1">
    <property type="nucleotide sequence ID" value="NZ_QVQT02000009.1"/>
</dbReference>
<dbReference type="PANTHER" id="PTHR34039">
    <property type="entry name" value="UPF0102 PROTEIN YRAN"/>
    <property type="match status" value="1"/>
</dbReference>
<sequence>MALLSSIRLRLFESFVNAAAGRRSRGAAHLDTGERGERAAYFRLRRMGYTVVARGWRTGRAPGDLDLIAWEGETLCFIEVKTRTTREVATAESAVDEHKRKTLRRLARHYLRRLPGEEMREETPVRFDVLSIYFEEGKTAEFELFRGAFGWEEHRARRWE</sequence>
<comment type="caution">
    <text evidence="3">The sequence shown here is derived from an EMBL/GenBank/DDBJ whole genome shotgun (WGS) entry which is preliminary data.</text>
</comment>
<evidence type="ECO:0000256" key="1">
    <source>
        <dbReference type="ARBA" id="ARBA00006738"/>
    </source>
</evidence>
<proteinExistence type="inferred from homology"/>
<organism evidence="3 4">
    <name type="scientific">Paracidobacterium acidisoli</name>
    <dbReference type="NCBI Taxonomy" id="2303751"/>
    <lineage>
        <taxon>Bacteria</taxon>
        <taxon>Pseudomonadati</taxon>
        <taxon>Acidobacteriota</taxon>
        <taxon>Terriglobia</taxon>
        <taxon>Terriglobales</taxon>
        <taxon>Acidobacteriaceae</taxon>
        <taxon>Paracidobacterium</taxon>
    </lineage>
</organism>
<evidence type="ECO:0000313" key="4">
    <source>
        <dbReference type="Proteomes" id="UP000264702"/>
    </source>
</evidence>
<dbReference type="Pfam" id="PF02021">
    <property type="entry name" value="UPF0102"/>
    <property type="match status" value="1"/>
</dbReference>
<evidence type="ECO:0000313" key="3">
    <source>
        <dbReference type="EMBL" id="RFU14891.1"/>
    </source>
</evidence>
<comment type="similarity">
    <text evidence="1 2">Belongs to the UPF0102 family.</text>
</comment>
<dbReference type="EMBL" id="QVQT01000009">
    <property type="protein sequence ID" value="RFU14891.1"/>
    <property type="molecule type" value="Genomic_DNA"/>
</dbReference>
<dbReference type="OrthoDB" id="9802516at2"/>
<reference evidence="3 4" key="1">
    <citation type="submission" date="2018-08" db="EMBL/GenBank/DDBJ databases">
        <title>Acidipila sp. 4G-K13, an acidobacterium isolated from forest soil.</title>
        <authorList>
            <person name="Gao Z.-H."/>
            <person name="Qiu L.-H."/>
        </authorList>
    </citation>
    <scope>NUCLEOTIDE SEQUENCE [LARGE SCALE GENOMIC DNA]</scope>
    <source>
        <strain evidence="3 4">4G-K13</strain>
    </source>
</reference>
<dbReference type="Proteomes" id="UP000264702">
    <property type="component" value="Unassembled WGS sequence"/>
</dbReference>
<dbReference type="SUPFAM" id="SSF52980">
    <property type="entry name" value="Restriction endonuclease-like"/>
    <property type="match status" value="1"/>
</dbReference>
<keyword evidence="4" id="KW-1185">Reference proteome</keyword>
<dbReference type="Gene3D" id="3.40.1350.10">
    <property type="match status" value="1"/>
</dbReference>
<evidence type="ECO:0000256" key="2">
    <source>
        <dbReference type="HAMAP-Rule" id="MF_00048"/>
    </source>
</evidence>
<protein>
    <recommendedName>
        <fullName evidence="2">UPF0102 protein D0Y96_19930</fullName>
    </recommendedName>
</protein>
<dbReference type="HAMAP" id="MF_00048">
    <property type="entry name" value="UPF0102"/>
    <property type="match status" value="1"/>
</dbReference>
<gene>
    <name evidence="3" type="ORF">D0Y96_19930</name>
</gene>
<dbReference type="InterPro" id="IPR011335">
    <property type="entry name" value="Restrct_endonuc-II-like"/>
</dbReference>
<dbReference type="GO" id="GO:0003676">
    <property type="term" value="F:nucleic acid binding"/>
    <property type="evidence" value="ECO:0007669"/>
    <property type="project" value="InterPro"/>
</dbReference>
<name>A0A372IJG7_9BACT</name>
<dbReference type="InterPro" id="IPR003509">
    <property type="entry name" value="UPF0102_YraN-like"/>
</dbReference>
<dbReference type="PANTHER" id="PTHR34039:SF1">
    <property type="entry name" value="UPF0102 PROTEIN YRAN"/>
    <property type="match status" value="1"/>
</dbReference>